<dbReference type="EMBL" id="JAIWYP010000016">
    <property type="protein sequence ID" value="KAH3696038.1"/>
    <property type="molecule type" value="Genomic_DNA"/>
</dbReference>
<dbReference type="GO" id="GO:0003676">
    <property type="term" value="F:nucleic acid binding"/>
    <property type="evidence" value="ECO:0007669"/>
    <property type="project" value="InterPro"/>
</dbReference>
<accession>A0A9D4BJW8</accession>
<evidence type="ECO:0000313" key="1">
    <source>
        <dbReference type="EMBL" id="KAH3696038.1"/>
    </source>
</evidence>
<dbReference type="InterPro" id="IPR036397">
    <property type="entry name" value="RNaseH_sf"/>
</dbReference>
<reference evidence="1" key="2">
    <citation type="submission" date="2020-11" db="EMBL/GenBank/DDBJ databases">
        <authorList>
            <person name="McCartney M.A."/>
            <person name="Auch B."/>
            <person name="Kono T."/>
            <person name="Mallez S."/>
            <person name="Becker A."/>
            <person name="Gohl D.M."/>
            <person name="Silverstein K.A.T."/>
            <person name="Koren S."/>
            <person name="Bechman K.B."/>
            <person name="Herman A."/>
            <person name="Abrahante J.E."/>
            <person name="Garbe J."/>
        </authorList>
    </citation>
    <scope>NUCLEOTIDE SEQUENCE</scope>
    <source>
        <strain evidence="1">Duluth1</strain>
        <tissue evidence="1">Whole animal</tissue>
    </source>
</reference>
<dbReference type="Gene3D" id="3.30.420.10">
    <property type="entry name" value="Ribonuclease H-like superfamily/Ribonuclease H"/>
    <property type="match status" value="1"/>
</dbReference>
<evidence type="ECO:0008006" key="3">
    <source>
        <dbReference type="Google" id="ProtNLM"/>
    </source>
</evidence>
<comment type="caution">
    <text evidence="1">The sequence shown here is derived from an EMBL/GenBank/DDBJ whole genome shotgun (WGS) entry which is preliminary data.</text>
</comment>
<protein>
    <recommendedName>
        <fullName evidence="3">Transposase</fullName>
    </recommendedName>
</protein>
<gene>
    <name evidence="1" type="ORF">DPMN_083500</name>
</gene>
<dbReference type="AlphaFoldDB" id="A0A9D4BJW8"/>
<sequence>MALYTGMSRGTVYYIIRNVLKAKLRKKCKVHQLNMAQIQKRRARSWKLYLKLKCSKWIDFVTSDEAMFYVDGSYGRRRVGYVRMGENVGDKLKFVKRDAFASGFMACAAVSSRGKSEIRIISKRTKVNSEYCINTF</sequence>
<name>A0A9D4BJW8_DREPO</name>
<reference evidence="1" key="1">
    <citation type="journal article" date="2019" name="bioRxiv">
        <title>The Genome of the Zebra Mussel, Dreissena polymorpha: A Resource for Invasive Species Research.</title>
        <authorList>
            <person name="McCartney M.A."/>
            <person name="Auch B."/>
            <person name="Kono T."/>
            <person name="Mallez S."/>
            <person name="Zhang Y."/>
            <person name="Obille A."/>
            <person name="Becker A."/>
            <person name="Abrahante J.E."/>
            <person name="Garbe J."/>
            <person name="Badalamenti J.P."/>
            <person name="Herman A."/>
            <person name="Mangelson H."/>
            <person name="Liachko I."/>
            <person name="Sullivan S."/>
            <person name="Sone E.D."/>
            <person name="Koren S."/>
            <person name="Silverstein K.A.T."/>
            <person name="Beckman K.B."/>
            <person name="Gohl D.M."/>
        </authorList>
    </citation>
    <scope>NUCLEOTIDE SEQUENCE</scope>
    <source>
        <strain evidence="1">Duluth1</strain>
        <tissue evidence="1">Whole animal</tissue>
    </source>
</reference>
<keyword evidence="2" id="KW-1185">Reference proteome</keyword>
<proteinExistence type="predicted"/>
<evidence type="ECO:0000313" key="2">
    <source>
        <dbReference type="Proteomes" id="UP000828390"/>
    </source>
</evidence>
<dbReference type="Proteomes" id="UP000828390">
    <property type="component" value="Unassembled WGS sequence"/>
</dbReference>
<organism evidence="1 2">
    <name type="scientific">Dreissena polymorpha</name>
    <name type="common">Zebra mussel</name>
    <name type="synonym">Mytilus polymorpha</name>
    <dbReference type="NCBI Taxonomy" id="45954"/>
    <lineage>
        <taxon>Eukaryota</taxon>
        <taxon>Metazoa</taxon>
        <taxon>Spiralia</taxon>
        <taxon>Lophotrochozoa</taxon>
        <taxon>Mollusca</taxon>
        <taxon>Bivalvia</taxon>
        <taxon>Autobranchia</taxon>
        <taxon>Heteroconchia</taxon>
        <taxon>Euheterodonta</taxon>
        <taxon>Imparidentia</taxon>
        <taxon>Neoheterodontei</taxon>
        <taxon>Myida</taxon>
        <taxon>Dreissenoidea</taxon>
        <taxon>Dreissenidae</taxon>
        <taxon>Dreissena</taxon>
    </lineage>
</organism>